<evidence type="ECO:0000313" key="2">
    <source>
        <dbReference type="Proteomes" id="UP001060085"/>
    </source>
</evidence>
<dbReference type="EMBL" id="CM044701">
    <property type="protein sequence ID" value="KAI5684166.1"/>
    <property type="molecule type" value="Genomic_DNA"/>
</dbReference>
<sequence>MAQIGLYFGFGSVSSLFFFPLHFFSFFPLLFASLKIARLIQVHAFNPANTSSRTTITTAAAAGRTHQNQGYSTINSIVFSLSEVENNPNSEEHGDFSFSKGNEEVIRYRVRVRDCIKRLYATSSIAYASKNSNLLALGTSRDNLMHRLHDGPTVGMLEINARLKELVKTGHLHDARNLFDKLPHKDEVSWTNMISGYVNAFETSEALNLFSRVLIEPNVQMDPFILSIAFKACGISRNEKYGKCLHGYCVKTGTVNSVFVGSALLDMYMKIGEVWEGCRFFDELPLRNVISWTAIITGLVRAGYNKEGLMYFSEMWGEHIAYDSYTLAIALKACADLGFLNYGREIHTHVIKKGFDISSYVSNSLATMYNKCQKLRYGLHLFEKMDTKDVVSWTTMIATYVQMGQESLGIQMFLHMRESNVSPNGFTFSAAISACANILRLEWGEQLHAHVLHVGFADSLSVMNSLITVYSKCGQLDSASVLFSEMRTRDIVTWSTMIAGYAQVGSCKEAFELLSRMRREGPKPTEFALVSVLSACANSAILDQGKQLHAHLLTIGLDELTTIRSALINMYSKCGSIREASRIFYSGENDDIISWTAMINGYAEHGYSREAIGLFEKLSKVGLKPDSVSFIGVLSACSHVGFVDLGHHYFKMMKEEYKISPSKEHYGCMIDLLCRAGRLYDAEEMIKSMPFQQDDVVWSTLLRASRLHGDVELGRHAAEQVLKLNPNCAATHVLLANIYASKGKWKEAANAWKLMKSKGIMKEPGWSWVKGKGQVSKFVSGDRSHPQSEEMYNILDLLAPGAESLFLDILYPLQDEDE</sequence>
<proteinExistence type="predicted"/>
<evidence type="ECO:0000313" key="1">
    <source>
        <dbReference type="EMBL" id="KAI5684166.1"/>
    </source>
</evidence>
<organism evidence="1 2">
    <name type="scientific">Catharanthus roseus</name>
    <name type="common">Madagascar periwinkle</name>
    <name type="synonym">Vinca rosea</name>
    <dbReference type="NCBI Taxonomy" id="4058"/>
    <lineage>
        <taxon>Eukaryota</taxon>
        <taxon>Viridiplantae</taxon>
        <taxon>Streptophyta</taxon>
        <taxon>Embryophyta</taxon>
        <taxon>Tracheophyta</taxon>
        <taxon>Spermatophyta</taxon>
        <taxon>Magnoliopsida</taxon>
        <taxon>eudicotyledons</taxon>
        <taxon>Gunneridae</taxon>
        <taxon>Pentapetalae</taxon>
        <taxon>asterids</taxon>
        <taxon>lamiids</taxon>
        <taxon>Gentianales</taxon>
        <taxon>Apocynaceae</taxon>
        <taxon>Rauvolfioideae</taxon>
        <taxon>Vinceae</taxon>
        <taxon>Catharanthinae</taxon>
        <taxon>Catharanthus</taxon>
    </lineage>
</organism>
<comment type="caution">
    <text evidence="1">The sequence shown here is derived from an EMBL/GenBank/DDBJ whole genome shotgun (WGS) entry which is preliminary data.</text>
</comment>
<reference evidence="2" key="1">
    <citation type="journal article" date="2023" name="Nat. Plants">
        <title>Single-cell RNA sequencing provides a high-resolution roadmap for understanding the multicellular compartmentation of specialized metabolism.</title>
        <authorList>
            <person name="Sun S."/>
            <person name="Shen X."/>
            <person name="Li Y."/>
            <person name="Li Y."/>
            <person name="Wang S."/>
            <person name="Li R."/>
            <person name="Zhang H."/>
            <person name="Shen G."/>
            <person name="Guo B."/>
            <person name="Wei J."/>
            <person name="Xu J."/>
            <person name="St-Pierre B."/>
            <person name="Chen S."/>
            <person name="Sun C."/>
        </authorList>
    </citation>
    <scope>NUCLEOTIDE SEQUENCE [LARGE SCALE GENOMIC DNA]</scope>
</reference>
<accession>A0ACC0CH04</accession>
<name>A0ACC0CH04_CATRO</name>
<protein>
    <submittedName>
        <fullName evidence="1">Uncharacterized protein</fullName>
    </submittedName>
</protein>
<keyword evidence="2" id="KW-1185">Reference proteome</keyword>
<dbReference type="Proteomes" id="UP001060085">
    <property type="component" value="Linkage Group LG01"/>
</dbReference>
<gene>
    <name evidence="1" type="ORF">M9H77_05394</name>
</gene>